<organism evidence="2 3">
    <name type="scientific">Mesorhizobium ventifaucium</name>
    <dbReference type="NCBI Taxonomy" id="666020"/>
    <lineage>
        <taxon>Bacteria</taxon>
        <taxon>Pseudomonadati</taxon>
        <taxon>Pseudomonadota</taxon>
        <taxon>Alphaproteobacteria</taxon>
        <taxon>Hyphomicrobiales</taxon>
        <taxon>Phyllobacteriaceae</taxon>
        <taxon>Mesorhizobium</taxon>
    </lineage>
</organism>
<feature type="region of interest" description="Disordered" evidence="1">
    <location>
        <begin position="1"/>
        <end position="21"/>
    </location>
</feature>
<gene>
    <name evidence="2" type="ORF">MES4922_180146</name>
</gene>
<evidence type="ECO:0000313" key="3">
    <source>
        <dbReference type="Proteomes" id="UP001152604"/>
    </source>
</evidence>
<comment type="caution">
    <text evidence="2">The sequence shown here is derived from an EMBL/GenBank/DDBJ whole genome shotgun (WGS) entry which is preliminary data.</text>
</comment>
<sequence>MSLSHEATSWDSVSAGSNRGGLTKAAAKNCTVLSFGGPAGYRIRFRDLGKRTPPKSNQYLIVGLDLACGLRMDLNGAPDVVLYLAPFVRCRRTCDP</sequence>
<protein>
    <submittedName>
        <fullName evidence="2">Uncharacterized protein</fullName>
    </submittedName>
</protein>
<dbReference type="Proteomes" id="UP001152604">
    <property type="component" value="Unassembled WGS sequence"/>
</dbReference>
<keyword evidence="3" id="KW-1185">Reference proteome</keyword>
<feature type="compositionally biased region" description="Polar residues" evidence="1">
    <location>
        <begin position="1"/>
        <end position="17"/>
    </location>
</feature>
<evidence type="ECO:0000313" key="2">
    <source>
        <dbReference type="EMBL" id="CAH2397078.1"/>
    </source>
</evidence>
<reference evidence="2" key="1">
    <citation type="submission" date="2022-03" db="EMBL/GenBank/DDBJ databases">
        <authorList>
            <person name="Brunel B."/>
        </authorList>
    </citation>
    <scope>NUCLEOTIDE SEQUENCE</scope>
    <source>
        <strain evidence="2">STM4922sample</strain>
    </source>
</reference>
<evidence type="ECO:0000256" key="1">
    <source>
        <dbReference type="SAM" id="MobiDB-lite"/>
    </source>
</evidence>
<dbReference type="EMBL" id="CAKXZS010000010">
    <property type="protein sequence ID" value="CAH2397078.1"/>
    <property type="molecule type" value="Genomic_DNA"/>
</dbReference>
<name>A0ABM9DKE2_9HYPH</name>
<proteinExistence type="predicted"/>
<accession>A0ABM9DKE2</accession>